<sequence length="91" mass="9842">MYISPKPSFEPKRGNSKETTQIGGQPVTWYSSEIAGSETLVARETLLPLRDGRTAHIWVQAPSQEALNATLGETQNLRFGPASADTQVAGQ</sequence>
<organism evidence="2 3">
    <name type="scientific">Montanilutibacter psychrotolerans</name>
    <dbReference type="NCBI Taxonomy" id="1327343"/>
    <lineage>
        <taxon>Bacteria</taxon>
        <taxon>Pseudomonadati</taxon>
        <taxon>Pseudomonadota</taxon>
        <taxon>Gammaproteobacteria</taxon>
        <taxon>Lysobacterales</taxon>
        <taxon>Lysobacteraceae</taxon>
        <taxon>Montanilutibacter</taxon>
    </lineage>
</organism>
<dbReference type="RefSeq" id="WP_123089247.1">
    <property type="nucleotide sequence ID" value="NZ_RIBS01000013.1"/>
</dbReference>
<name>A0A3M8SSB4_9GAMM</name>
<evidence type="ECO:0000256" key="1">
    <source>
        <dbReference type="SAM" id="MobiDB-lite"/>
    </source>
</evidence>
<proteinExistence type="predicted"/>
<evidence type="ECO:0000313" key="3">
    <source>
        <dbReference type="Proteomes" id="UP000267049"/>
    </source>
</evidence>
<gene>
    <name evidence="2" type="ORF">EER27_16525</name>
</gene>
<comment type="caution">
    <text evidence="2">The sequence shown here is derived from an EMBL/GenBank/DDBJ whole genome shotgun (WGS) entry which is preliminary data.</text>
</comment>
<reference evidence="2 3" key="1">
    <citation type="submission" date="2018-11" db="EMBL/GenBank/DDBJ databases">
        <title>Lysobacter cryohumiis sp. nov., isolated from soil in the Tianshan Mountains, Xinjiang, China.</title>
        <authorList>
            <person name="Luo Y."/>
            <person name="Sheng H."/>
        </authorList>
    </citation>
    <scope>NUCLEOTIDE SEQUENCE [LARGE SCALE GENOMIC DNA]</scope>
    <source>
        <strain evidence="2 3">ZS60</strain>
    </source>
</reference>
<accession>A0A3M8SSB4</accession>
<protein>
    <submittedName>
        <fullName evidence="2">Uncharacterized protein</fullName>
    </submittedName>
</protein>
<feature type="region of interest" description="Disordered" evidence="1">
    <location>
        <begin position="1"/>
        <end position="24"/>
    </location>
</feature>
<dbReference type="EMBL" id="RIBS01000013">
    <property type="protein sequence ID" value="RNF81720.1"/>
    <property type="molecule type" value="Genomic_DNA"/>
</dbReference>
<dbReference type="AlphaFoldDB" id="A0A3M8SSB4"/>
<keyword evidence="3" id="KW-1185">Reference proteome</keyword>
<dbReference type="Proteomes" id="UP000267049">
    <property type="component" value="Unassembled WGS sequence"/>
</dbReference>
<evidence type="ECO:0000313" key="2">
    <source>
        <dbReference type="EMBL" id="RNF81720.1"/>
    </source>
</evidence>